<dbReference type="InterPro" id="IPR002172">
    <property type="entry name" value="LDrepeatLR_classA_rpt"/>
</dbReference>
<feature type="region of interest" description="Disordered" evidence="3">
    <location>
        <begin position="269"/>
        <end position="349"/>
    </location>
</feature>
<dbReference type="SUPFAM" id="SSF57424">
    <property type="entry name" value="LDL receptor-like module"/>
    <property type="match status" value="1"/>
</dbReference>
<evidence type="ECO:0000313" key="6">
    <source>
        <dbReference type="EMBL" id="CAL7945677.1"/>
    </source>
</evidence>
<dbReference type="SMART" id="SM00192">
    <property type="entry name" value="LDLa"/>
    <property type="match status" value="1"/>
</dbReference>
<proteinExistence type="predicted"/>
<feature type="chain" id="PRO_5047476560" description="CUB domain-containing protein" evidence="5">
    <location>
        <begin position="26"/>
        <end position="349"/>
    </location>
</feature>
<dbReference type="Pfam" id="PF00057">
    <property type="entry name" value="Ldl_recept_a"/>
    <property type="match status" value="1"/>
</dbReference>
<dbReference type="SUPFAM" id="SSF49854">
    <property type="entry name" value="Spermadhesin, CUB domain"/>
    <property type="match status" value="1"/>
</dbReference>
<dbReference type="Proteomes" id="UP001642520">
    <property type="component" value="Unassembled WGS sequence"/>
</dbReference>
<dbReference type="InterPro" id="IPR036055">
    <property type="entry name" value="LDL_receptor-like_sf"/>
</dbReference>
<dbReference type="Gene3D" id="2.60.120.290">
    <property type="entry name" value="Spermadhesin, CUB domain"/>
    <property type="match status" value="1"/>
</dbReference>
<evidence type="ECO:0000256" key="4">
    <source>
        <dbReference type="SAM" id="Phobius"/>
    </source>
</evidence>
<dbReference type="InterPro" id="IPR023415">
    <property type="entry name" value="LDLR_class-A_CS"/>
</dbReference>
<keyword evidence="1" id="KW-1015">Disulfide bond</keyword>
<dbReference type="PANTHER" id="PTHR24652">
    <property type="entry name" value="LOW-DENSITY LIPOPROTEIN RECEPTOR CLASS A DOMAIN-CONTAINING PROTEIN 2"/>
    <property type="match status" value="1"/>
</dbReference>
<name>A0ABP1NZA0_XYLVO</name>
<evidence type="ECO:0000256" key="3">
    <source>
        <dbReference type="SAM" id="MobiDB-lite"/>
    </source>
</evidence>
<sequence length="349" mass="38430">MRFTGGWCALLLALTVCRSIGYAEASNDNYQISDVCKKNYMRDLYRKIDGAVLISQLEKDLDCTITFQTHSILQRFMLRFDQLQLDCNDHLYIYDGAHAVSSYKADLSCQNTKQTVGAIYTRTNFVTLKYVTDSWGTVSNGFRLVITAVKDPKHTCKDFRCSQNEFCIETALLCDGVNHCGDGSDEATSTLCANSEATTILGMQTIWFAMVLVFLILSVACLVTFAVLCYCRQRAATPRHLQHVHNAQTHPPVGFPYVRIERSERRPASGYDHVEGNHGHAGTLGDLRLGPRTGGNGCHDPAAAGKLAAPCGPQARAQRGPGPPLLPGKVRSHGSDSDISSSQKDEWFV</sequence>
<dbReference type="PROSITE" id="PS01209">
    <property type="entry name" value="LDLRA_1"/>
    <property type="match status" value="1"/>
</dbReference>
<feature type="compositionally biased region" description="Basic and acidic residues" evidence="3">
    <location>
        <begin position="269"/>
        <end position="278"/>
    </location>
</feature>
<dbReference type="InterPro" id="IPR000859">
    <property type="entry name" value="CUB_dom"/>
</dbReference>
<feature type="signal peptide" evidence="5">
    <location>
        <begin position="1"/>
        <end position="25"/>
    </location>
</feature>
<dbReference type="Gene3D" id="4.10.400.10">
    <property type="entry name" value="Low-density Lipoprotein Receptor"/>
    <property type="match status" value="1"/>
</dbReference>
<dbReference type="EMBL" id="CAXAJV020001294">
    <property type="protein sequence ID" value="CAL7945677.1"/>
    <property type="molecule type" value="Genomic_DNA"/>
</dbReference>
<protein>
    <recommendedName>
        <fullName evidence="8">CUB domain-containing protein</fullName>
    </recommendedName>
</protein>
<dbReference type="PROSITE" id="PS50068">
    <property type="entry name" value="LDLRA_2"/>
    <property type="match status" value="1"/>
</dbReference>
<accession>A0ABP1NZA0</accession>
<keyword evidence="4" id="KW-1133">Transmembrane helix</keyword>
<gene>
    <name evidence="6" type="ORF">XYLVIOL_LOCUS7351</name>
</gene>
<dbReference type="InterPro" id="IPR042333">
    <property type="entry name" value="LRAD2/Mig-13-like"/>
</dbReference>
<keyword evidence="4" id="KW-0472">Membrane</keyword>
<dbReference type="InterPro" id="IPR035914">
    <property type="entry name" value="Sperma_CUB_dom_sf"/>
</dbReference>
<reference evidence="6 7" key="1">
    <citation type="submission" date="2024-08" db="EMBL/GenBank/DDBJ databases">
        <authorList>
            <person name="Will J Nash"/>
            <person name="Angela Man"/>
            <person name="Seanna McTaggart"/>
            <person name="Kendall Baker"/>
            <person name="Tom Barker"/>
            <person name="Leah Catchpole"/>
            <person name="Alex Durrant"/>
            <person name="Karim Gharbi"/>
            <person name="Naomi Irish"/>
            <person name="Gemy Kaithakottil"/>
            <person name="Debby Ku"/>
            <person name="Aaliyah Providence"/>
            <person name="Felix Shaw"/>
            <person name="David Swarbreck"/>
            <person name="Chris Watkins"/>
            <person name="Ann M. McCartney"/>
            <person name="Giulio Formenti"/>
            <person name="Alice Mouton"/>
            <person name="Noel Vella"/>
            <person name="Bjorn M von Reumont"/>
            <person name="Adriana Vella"/>
            <person name="Wilfried Haerty"/>
        </authorList>
    </citation>
    <scope>NUCLEOTIDE SEQUENCE [LARGE SCALE GENOMIC DNA]</scope>
</reference>
<comment type="caution">
    <text evidence="2">Lacks conserved residue(s) required for the propagation of feature annotation.</text>
</comment>
<organism evidence="6 7">
    <name type="scientific">Xylocopa violacea</name>
    <name type="common">Violet carpenter bee</name>
    <name type="synonym">Apis violacea</name>
    <dbReference type="NCBI Taxonomy" id="135666"/>
    <lineage>
        <taxon>Eukaryota</taxon>
        <taxon>Metazoa</taxon>
        <taxon>Ecdysozoa</taxon>
        <taxon>Arthropoda</taxon>
        <taxon>Hexapoda</taxon>
        <taxon>Insecta</taxon>
        <taxon>Pterygota</taxon>
        <taxon>Neoptera</taxon>
        <taxon>Endopterygota</taxon>
        <taxon>Hymenoptera</taxon>
        <taxon>Apocrita</taxon>
        <taxon>Aculeata</taxon>
        <taxon>Apoidea</taxon>
        <taxon>Anthophila</taxon>
        <taxon>Apidae</taxon>
        <taxon>Xylocopa</taxon>
        <taxon>Xylocopa</taxon>
    </lineage>
</organism>
<keyword evidence="7" id="KW-1185">Reference proteome</keyword>
<comment type="caution">
    <text evidence="6">The sequence shown here is derived from an EMBL/GenBank/DDBJ whole genome shotgun (WGS) entry which is preliminary data.</text>
</comment>
<dbReference type="CDD" id="cd00041">
    <property type="entry name" value="CUB"/>
    <property type="match status" value="1"/>
</dbReference>
<evidence type="ECO:0008006" key="8">
    <source>
        <dbReference type="Google" id="ProtNLM"/>
    </source>
</evidence>
<evidence type="ECO:0000256" key="1">
    <source>
        <dbReference type="ARBA" id="ARBA00023157"/>
    </source>
</evidence>
<evidence type="ECO:0000313" key="7">
    <source>
        <dbReference type="Proteomes" id="UP001642520"/>
    </source>
</evidence>
<dbReference type="PANTHER" id="PTHR24652:SF69">
    <property type="entry name" value="CUB DOMAIN-CONTAINING PROTEIN"/>
    <property type="match status" value="1"/>
</dbReference>
<evidence type="ECO:0000256" key="5">
    <source>
        <dbReference type="SAM" id="SignalP"/>
    </source>
</evidence>
<keyword evidence="5" id="KW-0732">Signal</keyword>
<feature type="transmembrane region" description="Helical" evidence="4">
    <location>
        <begin position="206"/>
        <end position="231"/>
    </location>
</feature>
<keyword evidence="4" id="KW-0812">Transmembrane</keyword>
<dbReference type="CDD" id="cd00112">
    <property type="entry name" value="LDLa"/>
    <property type="match status" value="1"/>
</dbReference>
<evidence type="ECO:0000256" key="2">
    <source>
        <dbReference type="PROSITE-ProRule" id="PRU00124"/>
    </source>
</evidence>